<dbReference type="GO" id="GO:0005634">
    <property type="term" value="C:nucleus"/>
    <property type="evidence" value="ECO:0007669"/>
    <property type="project" value="InterPro"/>
</dbReference>
<keyword evidence="3 5" id="KW-0863">Zinc-finger</keyword>
<dbReference type="Pfam" id="PF00096">
    <property type="entry name" value="zf-C2H2"/>
    <property type="match status" value="2"/>
</dbReference>
<dbReference type="PROSITE" id="PS50157">
    <property type="entry name" value="ZINC_FINGER_C2H2_2"/>
    <property type="match status" value="3"/>
</dbReference>
<evidence type="ECO:0000256" key="4">
    <source>
        <dbReference type="ARBA" id="ARBA00022833"/>
    </source>
</evidence>
<feature type="compositionally biased region" description="Basic and acidic residues" evidence="7">
    <location>
        <begin position="223"/>
        <end position="232"/>
    </location>
</feature>
<dbReference type="GO" id="GO:0000981">
    <property type="term" value="F:DNA-binding transcription factor activity, RNA polymerase II-specific"/>
    <property type="evidence" value="ECO:0007669"/>
    <property type="project" value="TreeGrafter"/>
</dbReference>
<evidence type="ECO:0000256" key="6">
    <source>
        <dbReference type="PROSITE-ProRule" id="PRU01263"/>
    </source>
</evidence>
<dbReference type="SUPFAM" id="SSF57667">
    <property type="entry name" value="beta-beta-alpha zinc fingers"/>
    <property type="match status" value="3"/>
</dbReference>
<sequence>MALSKLCRVCLKEKDCMINLFVEDKQEPTLAALLCECSGCSVVKTDGKPQFICLLCAEATRSAFRLIRLAWASDLHLDLLRLKDNDDQAGQGPSTITKEEVDLPEDAQSAEWDYQPGAFPNSPPSCSTMQEKAAGDDLGQDEQNPTLEDQFLGFDYSPRRPNSEDWQEMNLSEAPDDQSAGFSYPPISDHSEQGEDEDQDQEVVGFAYSPITNHSEQGEEKEEEHLPEDQPKSSKSAKAKPKRKPMPKRKRKSKAKHSRPAKTEKNFCKHCSKFFKNLDSHAQKHKTEGRFWCPTCAKFYVNKSSLTSHNRTHTGERPFTCAHCDSNFRQSGSLLKHVRDMHPQKYPYVCKLCPFGSTRMTDLKNHIKFRHRNES</sequence>
<dbReference type="SMART" id="SM00355">
    <property type="entry name" value="ZnF_C2H2"/>
    <property type="match status" value="4"/>
</dbReference>
<dbReference type="RefSeq" id="XP_065724357.2">
    <property type="nucleotide sequence ID" value="XM_065868285.2"/>
</dbReference>
<dbReference type="GO" id="GO:0000978">
    <property type="term" value="F:RNA polymerase II cis-regulatory region sequence-specific DNA binding"/>
    <property type="evidence" value="ECO:0007669"/>
    <property type="project" value="TreeGrafter"/>
</dbReference>
<evidence type="ECO:0000256" key="3">
    <source>
        <dbReference type="ARBA" id="ARBA00022771"/>
    </source>
</evidence>
<dbReference type="PROSITE" id="PS00028">
    <property type="entry name" value="ZINC_FINGER_C2H2_1"/>
    <property type="match status" value="2"/>
</dbReference>
<dbReference type="PANTHER" id="PTHR23226">
    <property type="entry name" value="ZINC FINGER AND SCAN DOMAIN-CONTAINING"/>
    <property type="match status" value="1"/>
</dbReference>
<accession>A0AB40DLM5</accession>
<dbReference type="Proteomes" id="UP001652628">
    <property type="component" value="Chromosome X"/>
</dbReference>
<dbReference type="PROSITE" id="PS51915">
    <property type="entry name" value="ZAD"/>
    <property type="match status" value="1"/>
</dbReference>
<dbReference type="Gene3D" id="3.30.160.60">
    <property type="entry name" value="Classic Zinc Finger"/>
    <property type="match status" value="2"/>
</dbReference>
<feature type="binding site" evidence="6">
    <location>
        <position position="10"/>
    </location>
    <ligand>
        <name>Zn(2+)</name>
        <dbReference type="ChEBI" id="CHEBI:29105"/>
    </ligand>
</feature>
<proteinExistence type="predicted"/>
<feature type="compositionally biased region" description="Basic residues" evidence="7">
    <location>
        <begin position="235"/>
        <end position="260"/>
    </location>
</feature>
<feature type="domain" description="C2H2-type" evidence="8">
    <location>
        <begin position="291"/>
        <end position="318"/>
    </location>
</feature>
<dbReference type="GeneID" id="108015091"/>
<dbReference type="GO" id="GO:0008270">
    <property type="term" value="F:zinc ion binding"/>
    <property type="evidence" value="ECO:0007669"/>
    <property type="project" value="UniProtKB-UniRule"/>
</dbReference>
<reference evidence="11" key="1">
    <citation type="submission" date="2025-08" db="UniProtKB">
        <authorList>
            <consortium name="RefSeq"/>
        </authorList>
    </citation>
    <scope>IDENTIFICATION</scope>
</reference>
<dbReference type="AlphaFoldDB" id="A0AB40DLM5"/>
<dbReference type="InterPro" id="IPR036236">
    <property type="entry name" value="Znf_C2H2_sf"/>
</dbReference>
<feature type="region of interest" description="Disordered" evidence="7">
    <location>
        <begin position="112"/>
        <end position="145"/>
    </location>
</feature>
<dbReference type="Pfam" id="PF07776">
    <property type="entry name" value="zf-AD"/>
    <property type="match status" value="1"/>
</dbReference>
<feature type="domain" description="ZAD" evidence="9">
    <location>
        <begin position="5"/>
        <end position="80"/>
    </location>
</feature>
<evidence type="ECO:0000259" key="8">
    <source>
        <dbReference type="PROSITE" id="PS50157"/>
    </source>
</evidence>
<evidence type="ECO:0000256" key="5">
    <source>
        <dbReference type="PROSITE-ProRule" id="PRU00042"/>
    </source>
</evidence>
<evidence type="ECO:0000256" key="1">
    <source>
        <dbReference type="ARBA" id="ARBA00022723"/>
    </source>
</evidence>
<dbReference type="InterPro" id="IPR012934">
    <property type="entry name" value="Znf_AD"/>
</dbReference>
<feature type="region of interest" description="Disordered" evidence="7">
    <location>
        <begin position="213"/>
        <end position="264"/>
    </location>
</feature>
<dbReference type="Gene3D" id="3.40.1800.20">
    <property type="match status" value="1"/>
</dbReference>
<organism evidence="10 11">
    <name type="scientific">Drosophila suzukii</name>
    <name type="common">Spotted-wing drosophila fruit fly</name>
    <dbReference type="NCBI Taxonomy" id="28584"/>
    <lineage>
        <taxon>Eukaryota</taxon>
        <taxon>Metazoa</taxon>
        <taxon>Ecdysozoa</taxon>
        <taxon>Arthropoda</taxon>
        <taxon>Hexapoda</taxon>
        <taxon>Insecta</taxon>
        <taxon>Pterygota</taxon>
        <taxon>Neoptera</taxon>
        <taxon>Endopterygota</taxon>
        <taxon>Diptera</taxon>
        <taxon>Brachycera</taxon>
        <taxon>Muscomorpha</taxon>
        <taxon>Ephydroidea</taxon>
        <taxon>Drosophilidae</taxon>
        <taxon>Drosophila</taxon>
        <taxon>Sophophora</taxon>
    </lineage>
</organism>
<gene>
    <name evidence="11" type="primary">LOC108015091</name>
</gene>
<feature type="domain" description="C2H2-type" evidence="8">
    <location>
        <begin position="319"/>
        <end position="347"/>
    </location>
</feature>
<dbReference type="InterPro" id="IPR013087">
    <property type="entry name" value="Znf_C2H2_type"/>
</dbReference>
<keyword evidence="4 6" id="KW-0862">Zinc</keyword>
<name>A0AB40DLM5_DROSZ</name>
<evidence type="ECO:0000313" key="11">
    <source>
        <dbReference type="RefSeq" id="XP_065724357.2"/>
    </source>
</evidence>
<feature type="binding site" evidence="6">
    <location>
        <position position="53"/>
    </location>
    <ligand>
        <name>Zn(2+)</name>
        <dbReference type="ChEBI" id="CHEBI:29105"/>
    </ligand>
</feature>
<keyword evidence="1 6" id="KW-0479">Metal-binding</keyword>
<evidence type="ECO:0000259" key="9">
    <source>
        <dbReference type="PROSITE" id="PS51915"/>
    </source>
</evidence>
<feature type="region of interest" description="Disordered" evidence="7">
    <location>
        <begin position="173"/>
        <end position="200"/>
    </location>
</feature>
<dbReference type="SUPFAM" id="SSF57716">
    <property type="entry name" value="Glucocorticoid receptor-like (DNA-binding domain)"/>
    <property type="match status" value="1"/>
</dbReference>
<evidence type="ECO:0000256" key="7">
    <source>
        <dbReference type="SAM" id="MobiDB-lite"/>
    </source>
</evidence>
<protein>
    <submittedName>
        <fullName evidence="11">Zinc finger protein 75A-like</fullName>
    </submittedName>
</protein>
<keyword evidence="10" id="KW-1185">Reference proteome</keyword>
<evidence type="ECO:0000256" key="2">
    <source>
        <dbReference type="ARBA" id="ARBA00022737"/>
    </source>
</evidence>
<feature type="binding site" evidence="6">
    <location>
        <position position="7"/>
    </location>
    <ligand>
        <name>Zn(2+)</name>
        <dbReference type="ChEBI" id="CHEBI:29105"/>
    </ligand>
</feature>
<keyword evidence="2" id="KW-0677">Repeat</keyword>
<evidence type="ECO:0000313" key="10">
    <source>
        <dbReference type="Proteomes" id="UP001652628"/>
    </source>
</evidence>
<feature type="binding site" evidence="6">
    <location>
        <position position="56"/>
    </location>
    <ligand>
        <name>Zn(2+)</name>
        <dbReference type="ChEBI" id="CHEBI:29105"/>
    </ligand>
</feature>
<feature type="domain" description="C2H2-type" evidence="8">
    <location>
        <begin position="348"/>
        <end position="375"/>
    </location>
</feature>